<dbReference type="GO" id="GO:0016787">
    <property type="term" value="F:hydrolase activity"/>
    <property type="evidence" value="ECO:0007669"/>
    <property type="project" value="UniProtKB-KW"/>
</dbReference>
<accession>B2GM45</accession>
<dbReference type="STRING" id="378753.KRH_18140"/>
<dbReference type="GO" id="GO:0004386">
    <property type="term" value="F:helicase activity"/>
    <property type="evidence" value="ECO:0007669"/>
    <property type="project" value="UniProtKB-KW"/>
</dbReference>
<dbReference type="GO" id="GO:0005524">
    <property type="term" value="F:ATP binding"/>
    <property type="evidence" value="ECO:0007669"/>
    <property type="project" value="InterPro"/>
</dbReference>
<dbReference type="Gene3D" id="3.40.50.300">
    <property type="entry name" value="P-loop containing nucleotide triphosphate hydrolases"/>
    <property type="match status" value="1"/>
</dbReference>
<feature type="domain" description="Helicase C-terminal" evidence="3">
    <location>
        <begin position="760"/>
        <end position="925"/>
    </location>
</feature>
<dbReference type="KEGG" id="krh:KRH_18140"/>
<evidence type="ECO:0000313" key="5">
    <source>
        <dbReference type="Proteomes" id="UP000008838"/>
    </source>
</evidence>
<dbReference type="Proteomes" id="UP000008838">
    <property type="component" value="Chromosome"/>
</dbReference>
<proteinExistence type="predicted"/>
<dbReference type="HOGENOM" id="CLU_000315_21_0_11"/>
<dbReference type="PANTHER" id="PTHR10799">
    <property type="entry name" value="SNF2/RAD54 HELICASE FAMILY"/>
    <property type="match status" value="1"/>
</dbReference>
<organism evidence="4 5">
    <name type="scientific">Kocuria rhizophila (strain ATCC 9341 / DSM 348 / NBRC 103217 / DC2201)</name>
    <dbReference type="NCBI Taxonomy" id="378753"/>
    <lineage>
        <taxon>Bacteria</taxon>
        <taxon>Bacillati</taxon>
        <taxon>Actinomycetota</taxon>
        <taxon>Actinomycetes</taxon>
        <taxon>Micrococcales</taxon>
        <taxon>Micrococcaceae</taxon>
        <taxon>Kocuria</taxon>
    </lineage>
</organism>
<dbReference type="InterPro" id="IPR014001">
    <property type="entry name" value="Helicase_ATP-bd"/>
</dbReference>
<keyword evidence="4" id="KW-0067">ATP-binding</keyword>
<dbReference type="EMBL" id="AP009152">
    <property type="protein sequence ID" value="BAG30161.1"/>
    <property type="molecule type" value="Genomic_DNA"/>
</dbReference>
<dbReference type="InterPro" id="IPR001650">
    <property type="entry name" value="Helicase_C-like"/>
</dbReference>
<reference evidence="4 5" key="1">
    <citation type="journal article" date="2008" name="J. Bacteriol.">
        <title>Complete genome sequence of the soil actinomycete Kocuria rhizophila.</title>
        <authorList>
            <person name="Takarada H."/>
            <person name="Sekine M."/>
            <person name="Kosugi H."/>
            <person name="Matsuo Y."/>
            <person name="Fujisawa T."/>
            <person name="Omata S."/>
            <person name="Kishi E."/>
            <person name="Shimizu A."/>
            <person name="Tsukatani N."/>
            <person name="Tanikawa S."/>
            <person name="Fujita N."/>
            <person name="Harayama S."/>
        </authorList>
    </citation>
    <scope>NUCLEOTIDE SEQUENCE [LARGE SCALE GENOMIC DNA]</scope>
    <source>
        <strain evidence="5">ATCC 9341 / DSM 348 / NBRC 103217 / DC2201</strain>
    </source>
</reference>
<dbReference type="PROSITE" id="PS51194">
    <property type="entry name" value="HELICASE_CTER"/>
    <property type="match status" value="1"/>
</dbReference>
<dbReference type="Pfam" id="PF00271">
    <property type="entry name" value="Helicase_C"/>
    <property type="match status" value="1"/>
</dbReference>
<dbReference type="RefSeq" id="WP_012398882.1">
    <property type="nucleotide sequence ID" value="NC_010617.1"/>
</dbReference>
<dbReference type="EC" id="3.6.1.-" evidence="4"/>
<dbReference type="Gene3D" id="3.40.50.10810">
    <property type="entry name" value="Tandem AAA-ATPase domain"/>
    <property type="match status" value="1"/>
</dbReference>
<evidence type="ECO:0000313" key="4">
    <source>
        <dbReference type="EMBL" id="BAG30161.1"/>
    </source>
</evidence>
<dbReference type="InterPro" id="IPR027417">
    <property type="entry name" value="P-loop_NTPase"/>
</dbReference>
<keyword evidence="4" id="KW-0547">Nucleotide-binding</keyword>
<dbReference type="SUPFAM" id="SSF52540">
    <property type="entry name" value="P-loop containing nucleoside triphosphate hydrolases"/>
    <property type="match status" value="2"/>
</dbReference>
<keyword evidence="4" id="KW-0347">Helicase</keyword>
<keyword evidence="5" id="KW-1185">Reference proteome</keyword>
<dbReference type="InterPro" id="IPR038718">
    <property type="entry name" value="SNF2-like_sf"/>
</dbReference>
<evidence type="ECO:0000259" key="2">
    <source>
        <dbReference type="PROSITE" id="PS51192"/>
    </source>
</evidence>
<sequence>MLTARPVLRGRRGWVQSGIDWGNLASHERSGTLDAEQLDWFEELRALSESHRGSYAAERHQLHVERYTSPLLWPILARAQRLGIPLVSRGTGAPVVLEQDGRFEVRVDPGEHGELSLHPRLVVGEHEMPLRWTRIIGQPGHGLFYPAADPEALEHAEDLNRFPLHLVALGTRLNQQQRSFLDRAETLTVPQDGVEEFFETYFPRLHQSMHVTAGEDSLVLPQVADPEFVLSVHHDDLTERVEWEWEYQKGRERVRLPFRPLDPLGDEAVAREARWESSMVQAVHRRVPELDFKRSSYAAEDALTLLREWLPQLRRIPDLRIEQTGGAPAYREVTDPTEITVSTAPTEHHDWFGLGVTVKVGEHYLPFSEIFQALDRGQDVMLLRDGSYFSLDRPEFTRLRTLIAEARTLQEDRSAPLALNRYQSSLWQQFEELATDTQQAEQWRTGVRALAHLDEVPSPPVPAGLQATLRPYQYEGYRWLSFLWEHELGGILADDMGLGKTVQSIAAMLRAVSRDPQLPPFLVVAPTSVVANWSAELTRFAPSLDATVLTSTRDSVAAAARESHVVLTSYALLRLDAEAYQAVEWAGAVMDEAQFVKNPRTKAYRAVKNLRARTRLAITGTPMENSLSELWSLLSLTAPGLFPSRKRFTEHYQRPIERAMDSDALARLRARMRPFMLRRTKADVDLQLPPKLEHVLPVGLNAEHRAAYDRRLQRERAKILGLLRDFDKNRFTIFQSLTTLRMLALDPALVDPESTAASSKLDALFEQLPQLLQEGHRPLVFSQFTSFLKIVARRLDEAGIAYAYLDGSTKDRAAALKTFRSGRAPVFLVSLKAGGFGINLTEADYCYLLDPWWNPAAENQAVDRTHRIGQTRKVMVYRMVAQDTIEEKVMELKARKAELFSAVLDDDQVFSSTLGAEDIKALLEP</sequence>
<keyword evidence="1 4" id="KW-0378">Hydrolase</keyword>
<feature type="domain" description="Helicase ATP-binding" evidence="2">
    <location>
        <begin position="481"/>
        <end position="640"/>
    </location>
</feature>
<dbReference type="PROSITE" id="PS51192">
    <property type="entry name" value="HELICASE_ATP_BIND_1"/>
    <property type="match status" value="1"/>
</dbReference>
<dbReference type="InterPro" id="IPR049730">
    <property type="entry name" value="SNF2/RAD54-like_C"/>
</dbReference>
<gene>
    <name evidence="4" type="ordered locus">KRH_18140</name>
</gene>
<dbReference type="eggNOG" id="COG0553">
    <property type="taxonomic scope" value="Bacteria"/>
</dbReference>
<evidence type="ECO:0000259" key="3">
    <source>
        <dbReference type="PROSITE" id="PS51194"/>
    </source>
</evidence>
<dbReference type="CDD" id="cd18793">
    <property type="entry name" value="SF2_C_SNF"/>
    <property type="match status" value="1"/>
</dbReference>
<protein>
    <submittedName>
        <fullName evidence="4">Putative helicase</fullName>
        <ecNumber evidence="4">3.6.1.-</ecNumber>
    </submittedName>
</protein>
<evidence type="ECO:0000256" key="1">
    <source>
        <dbReference type="ARBA" id="ARBA00022801"/>
    </source>
</evidence>
<dbReference type="SMART" id="SM00487">
    <property type="entry name" value="DEXDc"/>
    <property type="match status" value="1"/>
</dbReference>
<dbReference type="Pfam" id="PF00176">
    <property type="entry name" value="SNF2-rel_dom"/>
    <property type="match status" value="1"/>
</dbReference>
<dbReference type="InterPro" id="IPR000330">
    <property type="entry name" value="SNF2_N"/>
</dbReference>
<name>B2GM45_KOCRD</name>
<dbReference type="SMART" id="SM00490">
    <property type="entry name" value="HELICc"/>
    <property type="match status" value="1"/>
</dbReference>
<dbReference type="AlphaFoldDB" id="B2GM45"/>